<name>A0AAV7YUR6_9EUKA</name>
<dbReference type="Proteomes" id="UP001146793">
    <property type="component" value="Unassembled WGS sequence"/>
</dbReference>
<protein>
    <submittedName>
        <fullName evidence="3">A-type inclusion protein</fullName>
    </submittedName>
</protein>
<dbReference type="EMBL" id="JANTQA010000047">
    <property type="protein sequence ID" value="KAJ3432401.1"/>
    <property type="molecule type" value="Genomic_DNA"/>
</dbReference>
<gene>
    <name evidence="3" type="ORF">M0812_21336</name>
</gene>
<evidence type="ECO:0000313" key="3">
    <source>
        <dbReference type="EMBL" id="KAJ3432401.1"/>
    </source>
</evidence>
<feature type="region of interest" description="Disordered" evidence="2">
    <location>
        <begin position="200"/>
        <end position="265"/>
    </location>
</feature>
<feature type="coiled-coil region" evidence="1">
    <location>
        <begin position="289"/>
        <end position="316"/>
    </location>
</feature>
<evidence type="ECO:0000256" key="1">
    <source>
        <dbReference type="SAM" id="Coils"/>
    </source>
</evidence>
<sequence length="516" mass="61431">MDLDELIKKQKVLLSKARKILASFPQPGLYDGEPKEDFPKFIRFVKDLFRKDQGERGIFKRETQKEFQKKEKEFQHPLSLCGCTVKDPIDYVYYRFGLMKKGKEYDNYIFLKYTTNTTKKFIQDLETEGSEQREKIKKGIENGILKRQEKRKKLLEREIVLNSNKNESESKIESEIDNRPLIGSIFDQNRLENSILSKKEGDKEKEVENEKKKEIEEKEEEKENKEEIEENKEKGKEIKIRKEKEKEKDHETPKEKGKIEQKKKQKYEQKKLMQKQYTKQVDQRILKIISTRKKQLAEKEKTLDQIKENLKKDKDYQNWKIVNNKFKTYFDRWVYVDHTIGEESKTIGDDFEKQSETLAIPIIINRLGLEQGQYKVFSNVYWNNVDGEIDFVITDQKEEKVIALIECKSRVFDIAAGYRQSGPCRISKGKKGIKIKKKILNVPKKVPCYIVTLIQENRYILGLESKLKEKLTKIIFNFEKKWDNHQIYNLLKIFCKGKISPLQWFDLYANDNLIVL</sequence>
<reference evidence="3" key="1">
    <citation type="submission" date="2022-08" db="EMBL/GenBank/DDBJ databases">
        <title>Novel sulphate-reducing endosymbionts in the free-living metamonad Anaeramoeba.</title>
        <authorList>
            <person name="Jerlstrom-Hultqvist J."/>
            <person name="Cepicka I."/>
            <person name="Gallot-Lavallee L."/>
            <person name="Salas-Leiva D."/>
            <person name="Curtis B.A."/>
            <person name="Zahonova K."/>
            <person name="Pipaliya S."/>
            <person name="Dacks J."/>
            <person name="Roger A.J."/>
        </authorList>
    </citation>
    <scope>NUCLEOTIDE SEQUENCE</scope>
    <source>
        <strain evidence="3">Busselton2</strain>
    </source>
</reference>
<evidence type="ECO:0000313" key="4">
    <source>
        <dbReference type="Proteomes" id="UP001146793"/>
    </source>
</evidence>
<proteinExistence type="predicted"/>
<comment type="caution">
    <text evidence="3">The sequence shown here is derived from an EMBL/GenBank/DDBJ whole genome shotgun (WGS) entry which is preliminary data.</text>
</comment>
<accession>A0AAV7YUR6</accession>
<keyword evidence="1" id="KW-0175">Coiled coil</keyword>
<dbReference type="AlphaFoldDB" id="A0AAV7YUR6"/>
<evidence type="ECO:0000256" key="2">
    <source>
        <dbReference type="SAM" id="MobiDB-lite"/>
    </source>
</evidence>
<organism evidence="3 4">
    <name type="scientific">Anaeramoeba flamelloides</name>
    <dbReference type="NCBI Taxonomy" id="1746091"/>
    <lineage>
        <taxon>Eukaryota</taxon>
        <taxon>Metamonada</taxon>
        <taxon>Anaeramoebidae</taxon>
        <taxon>Anaeramoeba</taxon>
    </lineage>
</organism>